<reference evidence="1" key="2">
    <citation type="submission" date="2025-09" db="UniProtKB">
        <authorList>
            <consortium name="Ensembl"/>
        </authorList>
    </citation>
    <scope>IDENTIFICATION</scope>
</reference>
<protein>
    <submittedName>
        <fullName evidence="1">Uncharacterized protein</fullName>
    </submittedName>
</protein>
<proteinExistence type="predicted"/>
<evidence type="ECO:0000313" key="2">
    <source>
        <dbReference type="Proteomes" id="UP000472260"/>
    </source>
</evidence>
<reference evidence="1" key="1">
    <citation type="submission" date="2025-08" db="UniProtKB">
        <authorList>
            <consortium name="Ensembl"/>
        </authorList>
    </citation>
    <scope>IDENTIFICATION</scope>
</reference>
<dbReference type="Proteomes" id="UP000472260">
    <property type="component" value="Unassembled WGS sequence"/>
</dbReference>
<sequence length="80" mass="8688">DAVCSVSLNVSVVGVDGFSSESDPIVVPSVLDFVSQDEMLTPLGRLDKYISSENVFNRLADDSESRVMKTLCLRSDSCEL</sequence>
<organism evidence="1 2">
    <name type="scientific">Sinocyclocheilus anshuiensis</name>
    <dbReference type="NCBI Taxonomy" id="1608454"/>
    <lineage>
        <taxon>Eukaryota</taxon>
        <taxon>Metazoa</taxon>
        <taxon>Chordata</taxon>
        <taxon>Craniata</taxon>
        <taxon>Vertebrata</taxon>
        <taxon>Euteleostomi</taxon>
        <taxon>Actinopterygii</taxon>
        <taxon>Neopterygii</taxon>
        <taxon>Teleostei</taxon>
        <taxon>Ostariophysi</taxon>
        <taxon>Cypriniformes</taxon>
        <taxon>Cyprinidae</taxon>
        <taxon>Cyprininae</taxon>
        <taxon>Sinocyclocheilus</taxon>
    </lineage>
</organism>
<keyword evidence="2" id="KW-1185">Reference proteome</keyword>
<dbReference type="AlphaFoldDB" id="A0A671P5N6"/>
<name>A0A671P5N6_9TELE</name>
<evidence type="ECO:0000313" key="1">
    <source>
        <dbReference type="Ensembl" id="ENSSANP00000054019.1"/>
    </source>
</evidence>
<accession>A0A671P5N6</accession>
<dbReference type="Ensembl" id="ENSSANT00000057439.1">
    <property type="protein sequence ID" value="ENSSANP00000054019.1"/>
    <property type="gene ID" value="ENSSANG00000027028.1"/>
</dbReference>